<proteinExistence type="predicted"/>
<dbReference type="AlphaFoldDB" id="A0A6G7XB55"/>
<dbReference type="EMBL" id="CP049863">
    <property type="protein sequence ID" value="QIK61795.1"/>
    <property type="molecule type" value="Genomic_DNA"/>
</dbReference>
<dbReference type="RefSeq" id="WP_166287209.1">
    <property type="nucleotide sequence ID" value="NZ_CP049863.1"/>
</dbReference>
<dbReference type="KEGG" id="lvi:G7068_00150"/>
<evidence type="ECO:0000313" key="2">
    <source>
        <dbReference type="EMBL" id="QIK64577.1"/>
    </source>
</evidence>
<organism evidence="1 3">
    <name type="scientific">Leucobacter viscericola</name>
    <dbReference type="NCBI Taxonomy" id="2714935"/>
    <lineage>
        <taxon>Bacteria</taxon>
        <taxon>Bacillati</taxon>
        <taxon>Actinomycetota</taxon>
        <taxon>Actinomycetes</taxon>
        <taxon>Micrococcales</taxon>
        <taxon>Microbacteriaceae</taxon>
        <taxon>Leucobacter</taxon>
    </lineage>
</organism>
<sequence length="278" mass="29703">MSRVFYIGTPGHLKPVKMFQAGGGHTSMGYGEKIQYLSGRAGMRTSFGSHREYDFSWRGRRDELQHLLDLSSGLYGDSPIYFIDPMWADRNILAAHWAAPVQATLDAPPVYGDDAPEAIQTPANNLDLPASGALLVRQPAANSREHYIPIPPGHSLHFGYAGTPSIVRLTPMLGAQRSGPDVTALAANVTSGNILTTTIAGSASLDGVSISVSPLAIAELYAMQAQVLPSTAQRPVSKFHGGNGHTGCHFEGHPVVTPYSRPYDSIGVTAKLVEVDDQ</sequence>
<accession>A0A6G7XB55</accession>
<dbReference type="KEGG" id="lvi:G7068_16140"/>
<keyword evidence="3" id="KW-1185">Reference proteome</keyword>
<dbReference type="Proteomes" id="UP000502677">
    <property type="component" value="Chromosome"/>
</dbReference>
<protein>
    <submittedName>
        <fullName evidence="1">Uncharacterized protein</fullName>
    </submittedName>
</protein>
<gene>
    <name evidence="1" type="ORF">G7068_00150</name>
    <name evidence="2" type="ORF">G7068_16140</name>
</gene>
<evidence type="ECO:0000313" key="1">
    <source>
        <dbReference type="EMBL" id="QIK61795.1"/>
    </source>
</evidence>
<reference evidence="1 3" key="1">
    <citation type="submission" date="2020-03" db="EMBL/GenBank/DDBJ databases">
        <title>Leucobacter sp. nov., isolated from beetles.</title>
        <authorList>
            <person name="Hyun D.-W."/>
            <person name="Bae J.-W."/>
        </authorList>
    </citation>
    <scope>NUCLEOTIDE SEQUENCE [LARGE SCALE GENOMIC DNA]</scope>
    <source>
        <strain evidence="1 3">HDW9C</strain>
    </source>
</reference>
<dbReference type="EMBL" id="CP049863">
    <property type="protein sequence ID" value="QIK64577.1"/>
    <property type="molecule type" value="Genomic_DNA"/>
</dbReference>
<evidence type="ECO:0000313" key="3">
    <source>
        <dbReference type="Proteomes" id="UP000502677"/>
    </source>
</evidence>
<name>A0A6G7XB55_9MICO</name>